<name>A0ABW0EWJ9_9PSEU</name>
<dbReference type="Proteomes" id="UP001596157">
    <property type="component" value="Unassembled WGS sequence"/>
</dbReference>
<accession>A0ABW0EWJ9</accession>
<protein>
    <submittedName>
        <fullName evidence="1">Transcriptional regulator</fullName>
    </submittedName>
</protein>
<dbReference type="InterPro" id="IPR029016">
    <property type="entry name" value="GAF-like_dom_sf"/>
</dbReference>
<dbReference type="RefSeq" id="WP_378251001.1">
    <property type="nucleotide sequence ID" value="NZ_JBHSKF010000021.1"/>
</dbReference>
<dbReference type="EMBL" id="JBHSKF010000021">
    <property type="protein sequence ID" value="MFC5291086.1"/>
    <property type="molecule type" value="Genomic_DNA"/>
</dbReference>
<sequence>MKRADGAAAVLPGTDLARHSKVLHRAHDAVMSGGTPPSDVRALVTRSWSRVLGFGLDPGKPNGRDGVPRDELERRRAGSPLALVVDELRAVLSSVADASHFISVVTDADGVILWREGAAGVLLRADSLGFAEGATWTEDHVGTNAIGTALAERAPVQLFAAEHFELGQHPWYCTAAPVHDPRTGALLGVVDVSGPAMTLHPAIGALIQTATRLAESRLWFHHRHRLDRLRAGTEHLVGSGPLLVVDDDGWVAHHSGVAARERVAAPVAGRPVAVAGIGLCEAERVPGGWLIRPAGGRGPVRAVLSTEAGAAVLSVDSGERGWRTGLSPRHAEVLRALHRAGSAGLTAAELSGRLYGDDDHQVTVRAEISRLRRVVGALVATGPYRIGPGVDLTISD</sequence>
<keyword evidence="2" id="KW-1185">Reference proteome</keyword>
<reference evidence="2" key="1">
    <citation type="journal article" date="2019" name="Int. J. Syst. Evol. Microbiol.">
        <title>The Global Catalogue of Microorganisms (GCM) 10K type strain sequencing project: providing services to taxonomists for standard genome sequencing and annotation.</title>
        <authorList>
            <consortium name="The Broad Institute Genomics Platform"/>
            <consortium name="The Broad Institute Genome Sequencing Center for Infectious Disease"/>
            <person name="Wu L."/>
            <person name="Ma J."/>
        </authorList>
    </citation>
    <scope>NUCLEOTIDE SEQUENCE [LARGE SCALE GENOMIC DNA]</scope>
    <source>
        <strain evidence="2">CCUG 59778</strain>
    </source>
</reference>
<comment type="caution">
    <text evidence="1">The sequence shown here is derived from an EMBL/GenBank/DDBJ whole genome shotgun (WGS) entry which is preliminary data.</text>
</comment>
<dbReference type="Gene3D" id="3.30.450.40">
    <property type="match status" value="1"/>
</dbReference>
<evidence type="ECO:0000313" key="2">
    <source>
        <dbReference type="Proteomes" id="UP001596157"/>
    </source>
</evidence>
<gene>
    <name evidence="1" type="ORF">ACFPM7_28890</name>
</gene>
<proteinExistence type="predicted"/>
<evidence type="ECO:0000313" key="1">
    <source>
        <dbReference type="EMBL" id="MFC5291086.1"/>
    </source>
</evidence>
<organism evidence="1 2">
    <name type="scientific">Actinokineospora guangxiensis</name>
    <dbReference type="NCBI Taxonomy" id="1490288"/>
    <lineage>
        <taxon>Bacteria</taxon>
        <taxon>Bacillati</taxon>
        <taxon>Actinomycetota</taxon>
        <taxon>Actinomycetes</taxon>
        <taxon>Pseudonocardiales</taxon>
        <taxon>Pseudonocardiaceae</taxon>
        <taxon>Actinokineospora</taxon>
    </lineage>
</organism>